<proteinExistence type="predicted"/>
<name>A0AAJ7E0E6_9HYME</name>
<dbReference type="InterPro" id="IPR006020">
    <property type="entry name" value="PTB/PI_dom"/>
</dbReference>
<feature type="compositionally biased region" description="Pro residues" evidence="1">
    <location>
        <begin position="312"/>
        <end position="323"/>
    </location>
</feature>
<sequence length="1128" mass="123603">MTMSCCDGFRLPAPSECSLRSKARIDALFEETQSVCSSSLAGGGWCTAGGAVAGDDPRRCYREEDQQRRVNSAVQARIEAMFASVEAENVGECAAAVLPVKYMGAAPVGGRVASVRGLQEPLRQLAERIDESVSAELEISRRGLTFRANDLHEKNNPFRRIAVWSALKLQTRRRHNSLSQEVVHAFVPLVSEERDPSASTTNSEDRHADLYRTMRGLAKDVEDYPPIFAVVMRRPGAARLLECHAFACRCEEDAIAAAATLYRALLADLDATARRPRQRNGLGCASLASVVSSVPDNSSVLTTKRLELQRPKLPPPPFPPPLPSSNRQPVRPPRSKKSSPTSSSASIGEKPSRMDKNNSVVSKTEDVTEAHSRRLGSQSGNNNEVEAKERHPDNNASLRTSSHPKETSEERRMNAKNKMYGSRSSRCRGTEAIEAPVIEKIYEQRKFRDGHVVDDPYDENEKSSSDHERCGSYNFNCCTENSLYESSRIYAEVHSVSSKPMSEQRLPMSSSSRGQSLSGCRGEAYEDTGRKRSLASRYSHHFRNAEKIYQLGQRDQLPSDDRIYDTACTTRQASQGPRYGAGNRSTRSSRRPGRVSTLDRPLRRGELEAQRQPQQVQPQCFPMQERRRNRAGSEPPNSRTEAAAAAAAAHLRRSQSELDLDRGDLMTRVELPRHGSFLKPGSVRKRESLEGGGAGTPLGFTELFDEFRNQEGLTSVDDILAAIIDPEGMSFNDLKPLYKEFLLKLAATLTQDELYERSASIMRRRRRPQRRRSSRGGGAGGACLLRRAIKRSVSRLKSVGSGPTEFTSVVYPARRLNNERASLGSTSSREASAGCRTADAPSQRQRAARILAGKLGRSRSAKRCASSKSRPGHTTSEDSDTCRRMSRAATTANRSSSGYVSCSECSYDSESCTCISADKCYCSLSRKAPEEVVGPTICGCDTDSCSDSNKCYCSRERTAAGPSILEQLRQKGILPAESTISRAGSPDRQFGKSLVTSKSLEYLKVRPSSPEEKRDNLGLDYDLFAPGRASRCSSGSEKVLVVSARDPRGRIIYVGGTDRDDGLPLRGCQGEARRGISGSGGDHEALSIKKTAEIAAVFAGQRKIGRRASSTSSLKSSISLEAGLGYLP</sequence>
<dbReference type="RefSeq" id="XP_011503102.1">
    <property type="nucleotide sequence ID" value="XM_011504800.1"/>
</dbReference>
<evidence type="ECO:0000313" key="4">
    <source>
        <dbReference type="RefSeq" id="XP_011503102.1"/>
    </source>
</evidence>
<evidence type="ECO:0000256" key="1">
    <source>
        <dbReference type="SAM" id="MobiDB-lite"/>
    </source>
</evidence>
<feature type="compositionally biased region" description="Basic and acidic residues" evidence="1">
    <location>
        <begin position="363"/>
        <end position="372"/>
    </location>
</feature>
<feature type="compositionally biased region" description="Polar residues" evidence="1">
    <location>
        <begin position="821"/>
        <end position="830"/>
    </location>
</feature>
<feature type="compositionally biased region" description="Polar residues" evidence="1">
    <location>
        <begin position="375"/>
        <end position="384"/>
    </location>
</feature>
<dbReference type="Proteomes" id="UP000695007">
    <property type="component" value="Unplaced"/>
</dbReference>
<feature type="region of interest" description="Disordered" evidence="1">
    <location>
        <begin position="501"/>
        <end position="538"/>
    </location>
</feature>
<feature type="region of interest" description="Disordered" evidence="1">
    <location>
        <begin position="821"/>
        <end position="884"/>
    </location>
</feature>
<dbReference type="GeneID" id="105366378"/>
<evidence type="ECO:0000313" key="3">
    <source>
        <dbReference type="Proteomes" id="UP000695007"/>
    </source>
</evidence>
<feature type="domain" description="PID" evidence="2">
    <location>
        <begin position="93"/>
        <end position="276"/>
    </location>
</feature>
<dbReference type="PANTHER" id="PTHR21219:SF4">
    <property type="entry name" value="PID DOMAIN-CONTAINING PROTEIN"/>
    <property type="match status" value="1"/>
</dbReference>
<dbReference type="KEGG" id="csol:105366378"/>
<evidence type="ECO:0000259" key="2">
    <source>
        <dbReference type="SMART" id="SM00462"/>
    </source>
</evidence>
<accession>A0AAJ7E0E6</accession>
<dbReference type="AlphaFoldDB" id="A0AAJ7E0E6"/>
<feature type="region of interest" description="Disordered" evidence="1">
    <location>
        <begin position="305"/>
        <end position="427"/>
    </location>
</feature>
<feature type="compositionally biased region" description="Basic and acidic residues" evidence="1">
    <location>
        <begin position="600"/>
        <end position="609"/>
    </location>
</feature>
<feature type="region of interest" description="Disordered" evidence="1">
    <location>
        <begin position="568"/>
        <end position="658"/>
    </location>
</feature>
<protein>
    <submittedName>
        <fullName evidence="4">Uncharacterized protein LOC105366378</fullName>
    </submittedName>
</protein>
<organism evidence="3 4">
    <name type="scientific">Ceratosolen solmsi marchali</name>
    <dbReference type="NCBI Taxonomy" id="326594"/>
    <lineage>
        <taxon>Eukaryota</taxon>
        <taxon>Metazoa</taxon>
        <taxon>Ecdysozoa</taxon>
        <taxon>Arthropoda</taxon>
        <taxon>Hexapoda</taxon>
        <taxon>Insecta</taxon>
        <taxon>Pterygota</taxon>
        <taxon>Neoptera</taxon>
        <taxon>Endopterygota</taxon>
        <taxon>Hymenoptera</taxon>
        <taxon>Apocrita</taxon>
        <taxon>Proctotrupomorpha</taxon>
        <taxon>Chalcidoidea</taxon>
        <taxon>Agaonidae</taxon>
        <taxon>Agaoninae</taxon>
        <taxon>Ceratosolen</taxon>
    </lineage>
</organism>
<gene>
    <name evidence="4" type="primary">LOC105366378</name>
</gene>
<feature type="compositionally biased region" description="Basic residues" evidence="1">
    <location>
        <begin position="762"/>
        <end position="774"/>
    </location>
</feature>
<dbReference type="PANTHER" id="PTHR21219">
    <property type="entry name" value="FI19613P1"/>
    <property type="match status" value="1"/>
</dbReference>
<feature type="compositionally biased region" description="Low complexity" evidence="1">
    <location>
        <begin position="610"/>
        <end position="623"/>
    </location>
</feature>
<feature type="compositionally biased region" description="Basic and acidic residues" evidence="1">
    <location>
        <begin position="403"/>
        <end position="413"/>
    </location>
</feature>
<dbReference type="SMART" id="SM00462">
    <property type="entry name" value="PTB"/>
    <property type="match status" value="1"/>
</dbReference>
<keyword evidence="3" id="KW-1185">Reference proteome</keyword>
<feature type="region of interest" description="Disordered" evidence="1">
    <location>
        <begin position="760"/>
        <end position="781"/>
    </location>
</feature>
<feature type="compositionally biased region" description="Low complexity" evidence="1">
    <location>
        <begin position="509"/>
        <end position="522"/>
    </location>
</feature>
<reference evidence="4" key="1">
    <citation type="submission" date="2025-08" db="UniProtKB">
        <authorList>
            <consortium name="RefSeq"/>
        </authorList>
    </citation>
    <scope>IDENTIFICATION</scope>
</reference>